<dbReference type="SUPFAM" id="SSF56059">
    <property type="entry name" value="Glutathione synthetase ATP-binding domain-like"/>
    <property type="match status" value="1"/>
</dbReference>
<gene>
    <name evidence="5" type="ORF">JV16_02820</name>
</gene>
<dbReference type="Gene3D" id="3.30.470.20">
    <property type="entry name" value="ATP-grasp fold, B domain"/>
    <property type="match status" value="1"/>
</dbReference>
<protein>
    <submittedName>
        <fullName evidence="5">Alanine-anticapsin ligase BacD</fullName>
        <ecNumber evidence="5">6.3.2.28</ecNumber>
    </submittedName>
</protein>
<dbReference type="InterPro" id="IPR041472">
    <property type="entry name" value="BL00235/CARNS1_N"/>
</dbReference>
<dbReference type="InterPro" id="IPR052032">
    <property type="entry name" value="ATP-dep_AA_Ligase"/>
</dbReference>
<reference evidence="5 6" key="1">
    <citation type="submission" date="2015-01" db="EMBL/GenBank/DDBJ databases">
        <title>Genome sequence of Anoxybacillus ayderensis strain AB04.</title>
        <authorList>
            <person name="Belduz A.O."/>
            <person name="Canakci S."/>
            <person name="Chan K.-G."/>
            <person name="Kahar U.M."/>
            <person name="Yaakob A.S."/>
            <person name="Chan C.S."/>
            <person name="Goh K.M."/>
        </authorList>
    </citation>
    <scope>NUCLEOTIDE SEQUENCE [LARGE SCALE GENOMIC DNA]</scope>
    <source>
        <strain evidence="5 6">AB04</strain>
    </source>
</reference>
<evidence type="ECO:0000256" key="2">
    <source>
        <dbReference type="ARBA" id="ARBA00022741"/>
    </source>
</evidence>
<dbReference type="InterPro" id="IPR040570">
    <property type="entry name" value="LAL_C2"/>
</dbReference>
<keyword evidence="3 4" id="KW-0067">ATP-binding</keyword>
<name>A0A0D0HIK8_9BACL</name>
<dbReference type="GO" id="GO:0005524">
    <property type="term" value="F:ATP binding"/>
    <property type="evidence" value="ECO:0007669"/>
    <property type="project" value="UniProtKB-UniRule"/>
</dbReference>
<dbReference type="PROSITE" id="PS50975">
    <property type="entry name" value="ATP_GRASP"/>
    <property type="match status" value="1"/>
</dbReference>
<keyword evidence="6" id="KW-1185">Reference proteome</keyword>
<keyword evidence="1 5" id="KW-0436">Ligase</keyword>
<keyword evidence="2 4" id="KW-0547">Nucleotide-binding</keyword>
<dbReference type="SMART" id="SM01209">
    <property type="entry name" value="GARS_A"/>
    <property type="match status" value="1"/>
</dbReference>
<dbReference type="RefSeq" id="WP_042536373.1">
    <property type="nucleotide sequence ID" value="NZ_JARLVT010000033.1"/>
</dbReference>
<dbReference type="InterPro" id="IPR011761">
    <property type="entry name" value="ATP-grasp"/>
</dbReference>
<dbReference type="Pfam" id="PF18130">
    <property type="entry name" value="ATPgrasp_N"/>
    <property type="match status" value="1"/>
</dbReference>
<organism evidence="5 6">
    <name type="scientific">Anoxybacillus ayderensis</name>
    <dbReference type="NCBI Taxonomy" id="265546"/>
    <lineage>
        <taxon>Bacteria</taxon>
        <taxon>Bacillati</taxon>
        <taxon>Bacillota</taxon>
        <taxon>Bacilli</taxon>
        <taxon>Bacillales</taxon>
        <taxon>Anoxybacillaceae</taxon>
        <taxon>Anoxybacillus</taxon>
    </lineage>
</organism>
<comment type="caution">
    <text evidence="5">The sequence shown here is derived from an EMBL/GenBank/DDBJ whole genome shotgun (WGS) entry which is preliminary data.</text>
</comment>
<evidence type="ECO:0000313" key="5">
    <source>
        <dbReference type="EMBL" id="KIP20009.1"/>
    </source>
</evidence>
<sequence>MLEYQQKHLILLESMFFSTGFEACKIAKELGYKVTLICRDFKLYLKNKPLNQHPLGLADFHIETETNDAKSLIQFLENYYEKNPFHGLLTFSDYYVDIAAQVATYFGFLSPSPKSVQIARNKDLSRICLLEKSVPSAKFHIVKSFAEALKAAKDIGYPCVVKPTAETSSYGVECVFNDEQLLKAFNFANSIIINERGQRREGKVLIEEYMVGEEVSVETISINGDCHVLGITSKGLTGWPNFVECEFSFPYKIPENTRNSVIDVVKSALNAIGYFHGPCHTEIKLTKEGPKVVEINPRLGGRFISKMISDSLGIDPIKEVIKLAMGDSVDLLPKRNIGTAWSAITAPSTGFLKEIKGKEEVLKSSGVEIFILNAKIGDFVRKPTNNGDTIGYIYTLGKDAADARDNLKKAREKLQLIISS</sequence>
<dbReference type="PATRIC" id="fig|265546.4.peg.2823"/>
<evidence type="ECO:0000256" key="4">
    <source>
        <dbReference type="PROSITE-ProRule" id="PRU00409"/>
    </source>
</evidence>
<evidence type="ECO:0000256" key="1">
    <source>
        <dbReference type="ARBA" id="ARBA00022598"/>
    </source>
</evidence>
<evidence type="ECO:0000313" key="6">
    <source>
        <dbReference type="Proteomes" id="UP000032047"/>
    </source>
</evidence>
<dbReference type="Pfam" id="PF13535">
    <property type="entry name" value="ATP-grasp_4"/>
    <property type="match status" value="1"/>
</dbReference>
<dbReference type="PANTHER" id="PTHR43585">
    <property type="entry name" value="FUMIPYRROLE BIOSYNTHESIS PROTEIN C"/>
    <property type="match status" value="1"/>
</dbReference>
<dbReference type="EMBL" id="JXTG01000029">
    <property type="protein sequence ID" value="KIP20009.1"/>
    <property type="molecule type" value="Genomic_DNA"/>
</dbReference>
<dbReference type="AlphaFoldDB" id="A0A0D0HIK8"/>
<dbReference type="Gene3D" id="3.40.50.20">
    <property type="match status" value="1"/>
</dbReference>
<dbReference type="Pfam" id="PF18603">
    <property type="entry name" value="LAL_C2"/>
    <property type="match status" value="1"/>
</dbReference>
<dbReference type="GO" id="GO:0046872">
    <property type="term" value="F:metal ion binding"/>
    <property type="evidence" value="ECO:0007669"/>
    <property type="project" value="InterPro"/>
</dbReference>
<dbReference type="EC" id="6.3.2.28" evidence="5"/>
<evidence type="ECO:0000256" key="3">
    <source>
        <dbReference type="ARBA" id="ARBA00022840"/>
    </source>
</evidence>
<dbReference type="PANTHER" id="PTHR43585:SF2">
    <property type="entry name" value="ATP-GRASP ENZYME FSQD"/>
    <property type="match status" value="1"/>
</dbReference>
<dbReference type="Proteomes" id="UP000032047">
    <property type="component" value="Unassembled WGS sequence"/>
</dbReference>
<proteinExistence type="predicted"/>
<dbReference type="GO" id="GO:0016874">
    <property type="term" value="F:ligase activity"/>
    <property type="evidence" value="ECO:0007669"/>
    <property type="project" value="UniProtKB-KW"/>
</dbReference>
<accession>A0A0D0HIK8</accession>